<dbReference type="SUPFAM" id="SSF51735">
    <property type="entry name" value="NAD(P)-binding Rossmann-fold domains"/>
    <property type="match status" value="1"/>
</dbReference>
<dbReference type="RefSeq" id="WP_154374580.1">
    <property type="nucleotide sequence ID" value="NZ_WKJK01000003.1"/>
</dbReference>
<dbReference type="InterPro" id="IPR036291">
    <property type="entry name" value="NAD(P)-bd_dom_sf"/>
</dbReference>
<dbReference type="Pfam" id="PF01370">
    <property type="entry name" value="Epimerase"/>
    <property type="match status" value="1"/>
</dbReference>
<keyword evidence="1" id="KW-0521">NADP</keyword>
<dbReference type="PANTHER" id="PTHR43103:SF3">
    <property type="entry name" value="ADP-L-GLYCERO-D-MANNO-HEPTOSE-6-EPIMERASE"/>
    <property type="match status" value="1"/>
</dbReference>
<evidence type="ECO:0000259" key="3">
    <source>
        <dbReference type="Pfam" id="PF01370"/>
    </source>
</evidence>
<dbReference type="EMBL" id="WKJK01000003">
    <property type="protein sequence ID" value="MRW89775.1"/>
    <property type="molecule type" value="Genomic_DNA"/>
</dbReference>
<comment type="caution">
    <text evidence="4">The sequence shown here is derived from an EMBL/GenBank/DDBJ whole genome shotgun (WGS) entry which is preliminary data.</text>
</comment>
<evidence type="ECO:0000313" key="5">
    <source>
        <dbReference type="Proteomes" id="UP000433309"/>
    </source>
</evidence>
<reference evidence="4 5" key="1">
    <citation type="submission" date="2019-11" db="EMBL/GenBank/DDBJ databases">
        <title>Novel species isolated from a subtropical stream in China.</title>
        <authorList>
            <person name="Lu H."/>
        </authorList>
    </citation>
    <scope>NUCLEOTIDE SEQUENCE [LARGE SCALE GENOMIC DNA]</scope>
    <source>
        <strain evidence="4 5">FT80W</strain>
    </source>
</reference>
<accession>A0A6I2KUT0</accession>
<evidence type="ECO:0000256" key="2">
    <source>
        <dbReference type="ARBA" id="ARBA00023277"/>
    </source>
</evidence>
<protein>
    <submittedName>
        <fullName evidence="4">NAD-dependent epimerase/dehydratase family protein</fullName>
    </submittedName>
</protein>
<dbReference type="InterPro" id="IPR001509">
    <property type="entry name" value="Epimerase_deHydtase"/>
</dbReference>
<feature type="domain" description="NAD-dependent epimerase/dehydratase" evidence="3">
    <location>
        <begin position="3"/>
        <end position="214"/>
    </location>
</feature>
<keyword evidence="5" id="KW-1185">Reference proteome</keyword>
<keyword evidence="2" id="KW-0119">Carbohydrate metabolism</keyword>
<dbReference type="Gene3D" id="3.40.50.720">
    <property type="entry name" value="NAD(P)-binding Rossmann-like Domain"/>
    <property type="match status" value="1"/>
</dbReference>
<evidence type="ECO:0000256" key="1">
    <source>
        <dbReference type="ARBA" id="ARBA00022857"/>
    </source>
</evidence>
<evidence type="ECO:0000313" key="4">
    <source>
        <dbReference type="EMBL" id="MRW89775.1"/>
    </source>
</evidence>
<dbReference type="Proteomes" id="UP000433309">
    <property type="component" value="Unassembled WGS sequence"/>
</dbReference>
<name>A0A6I2KUT0_9BURK</name>
<dbReference type="Gene3D" id="3.90.25.10">
    <property type="entry name" value="UDP-galactose 4-epimerase, domain 1"/>
    <property type="match status" value="1"/>
</dbReference>
<sequence>MHVVVTGAGGFVGAALVRRLLEEGIPGAAPLTRLSLIDRHFAAPPACAAAAVAQEVARAARPLVRLLTGDFGAAGVLDEVFSPPVDVLFHLASVPGGQAEREFALGYDVNLLAPLKLFERAAAQANVPRVVYASSIAVYGSVLPDPIDDGTPARPGMSYGAHKLVGEIVLADLSRRKLVDGVSLRLPGIVARPGLSAGHGSAFMSAIMRAVETGSDYVCPVSPEAGCWWMSLQSCVDNLLHAAGPLDTSALAAERAVTLPVLQHTIGEIKAALARRFGSDAVARISHAADATIEATFGRMPRLDDSNARRFGFAHDGTIDRLIERACMT</sequence>
<organism evidence="4 5">
    <name type="scientific">Duganella guangzhouensis</name>
    <dbReference type="NCBI Taxonomy" id="2666084"/>
    <lineage>
        <taxon>Bacteria</taxon>
        <taxon>Pseudomonadati</taxon>
        <taxon>Pseudomonadota</taxon>
        <taxon>Betaproteobacteria</taxon>
        <taxon>Burkholderiales</taxon>
        <taxon>Oxalobacteraceae</taxon>
        <taxon>Telluria group</taxon>
        <taxon>Duganella</taxon>
    </lineage>
</organism>
<dbReference type="PANTHER" id="PTHR43103">
    <property type="entry name" value="NUCLEOSIDE-DIPHOSPHATE-SUGAR EPIMERASE"/>
    <property type="match status" value="1"/>
</dbReference>
<gene>
    <name evidence="4" type="ORF">GJ699_07245</name>
</gene>
<proteinExistence type="predicted"/>
<dbReference type="AlphaFoldDB" id="A0A6I2KUT0"/>